<evidence type="ECO:0000259" key="8">
    <source>
        <dbReference type="Pfam" id="PF04613"/>
    </source>
</evidence>
<dbReference type="CDD" id="cd03352">
    <property type="entry name" value="LbH_LpxD"/>
    <property type="match status" value="1"/>
</dbReference>
<keyword evidence="6 7" id="KW-0012">Acyltransferase</keyword>
<evidence type="ECO:0000313" key="10">
    <source>
        <dbReference type="Proteomes" id="UP000519897"/>
    </source>
</evidence>
<dbReference type="InterPro" id="IPR007691">
    <property type="entry name" value="LpxD"/>
</dbReference>
<evidence type="ECO:0000256" key="7">
    <source>
        <dbReference type="HAMAP-Rule" id="MF_00523"/>
    </source>
</evidence>
<evidence type="ECO:0000256" key="2">
    <source>
        <dbReference type="ARBA" id="ARBA00022556"/>
    </source>
</evidence>
<dbReference type="InterPro" id="IPR018357">
    <property type="entry name" value="Hexapep_transf_CS"/>
</dbReference>
<dbReference type="Pfam" id="PF00132">
    <property type="entry name" value="Hexapep"/>
    <property type="match status" value="2"/>
</dbReference>
<dbReference type="EMBL" id="JACIEC010000001">
    <property type="protein sequence ID" value="MBB4142066.1"/>
    <property type="molecule type" value="Genomic_DNA"/>
</dbReference>
<name>A0A7W6LCU1_9HYPH</name>
<dbReference type="Proteomes" id="UP000519897">
    <property type="component" value="Unassembled WGS sequence"/>
</dbReference>
<dbReference type="GO" id="GO:0016410">
    <property type="term" value="F:N-acyltransferase activity"/>
    <property type="evidence" value="ECO:0007669"/>
    <property type="project" value="InterPro"/>
</dbReference>
<comment type="function">
    <text evidence="7">Catalyzes the N-acylation of UDP-3-O-acylglucosamine using 3-hydroxyacyl-ACP as the acyl donor. Is involved in the biosynthesis of lipid A, a phosphorylated glycolipid that anchors the lipopolysaccharide to the outer membrane of the cell.</text>
</comment>
<evidence type="ECO:0000256" key="1">
    <source>
        <dbReference type="ARBA" id="ARBA00022516"/>
    </source>
</evidence>
<keyword evidence="3 7" id="KW-0808">Transferase</keyword>
<dbReference type="SUPFAM" id="SSF51161">
    <property type="entry name" value="Trimeric LpxA-like enzymes"/>
    <property type="match status" value="1"/>
</dbReference>
<feature type="domain" description="UDP-3-O-[3-hydroxymyristoyl] glucosamine N-acyltransferase non-repeat region" evidence="8">
    <location>
        <begin position="35"/>
        <end position="101"/>
    </location>
</feature>
<comment type="similarity">
    <text evidence="7">Belongs to the transferase hexapeptide repeat family. LpxD subfamily.</text>
</comment>
<evidence type="ECO:0000256" key="3">
    <source>
        <dbReference type="ARBA" id="ARBA00022679"/>
    </source>
</evidence>
<accession>A0A7W6LCU1</accession>
<dbReference type="Gene3D" id="2.160.10.10">
    <property type="entry name" value="Hexapeptide repeat proteins"/>
    <property type="match status" value="1"/>
</dbReference>
<dbReference type="InterPro" id="IPR011004">
    <property type="entry name" value="Trimer_LpxA-like_sf"/>
</dbReference>
<protein>
    <recommendedName>
        <fullName evidence="7">UDP-3-O-acylglucosamine N-acyltransferase</fullName>
        <ecNumber evidence="7">2.3.1.191</ecNumber>
    </recommendedName>
</protein>
<reference evidence="9 10" key="1">
    <citation type="submission" date="2020-08" db="EMBL/GenBank/DDBJ databases">
        <title>Genomic Encyclopedia of Type Strains, Phase IV (KMG-IV): sequencing the most valuable type-strain genomes for metagenomic binning, comparative biology and taxonomic classification.</title>
        <authorList>
            <person name="Goeker M."/>
        </authorList>
    </citation>
    <scope>NUCLEOTIDE SEQUENCE [LARGE SCALE GENOMIC DNA]</scope>
    <source>
        <strain evidence="9 10">DSM 29514</strain>
    </source>
</reference>
<evidence type="ECO:0000256" key="6">
    <source>
        <dbReference type="ARBA" id="ARBA00023315"/>
    </source>
</evidence>
<organism evidence="9 10">
    <name type="scientific">Rhizobium rhizoryzae</name>
    <dbReference type="NCBI Taxonomy" id="451876"/>
    <lineage>
        <taxon>Bacteria</taxon>
        <taxon>Pseudomonadati</taxon>
        <taxon>Pseudomonadota</taxon>
        <taxon>Alphaproteobacteria</taxon>
        <taxon>Hyphomicrobiales</taxon>
        <taxon>Rhizobiaceae</taxon>
        <taxon>Rhizobium/Agrobacterium group</taxon>
        <taxon>Rhizobium</taxon>
    </lineage>
</organism>
<dbReference type="InterPro" id="IPR020573">
    <property type="entry name" value="UDP_GlcNAc_AcTrfase_non-rep"/>
</dbReference>
<dbReference type="NCBIfam" id="TIGR01853">
    <property type="entry name" value="lipid_A_lpxD"/>
    <property type="match status" value="1"/>
</dbReference>
<keyword evidence="5 7" id="KW-0443">Lipid metabolism</keyword>
<keyword evidence="10" id="KW-1185">Reference proteome</keyword>
<evidence type="ECO:0000256" key="4">
    <source>
        <dbReference type="ARBA" id="ARBA00022737"/>
    </source>
</evidence>
<evidence type="ECO:0000313" key="9">
    <source>
        <dbReference type="EMBL" id="MBB4142066.1"/>
    </source>
</evidence>
<dbReference type="Pfam" id="PF04613">
    <property type="entry name" value="LpxD"/>
    <property type="match status" value="1"/>
</dbReference>
<dbReference type="InterPro" id="IPR001451">
    <property type="entry name" value="Hexapep"/>
</dbReference>
<dbReference type="GO" id="GO:0103118">
    <property type="term" value="F:UDP-3-O-[(3R)-3-hydroxyacyl]-glucosamine N-acyltransferase activity"/>
    <property type="evidence" value="ECO:0007669"/>
    <property type="project" value="UniProtKB-EC"/>
</dbReference>
<feature type="active site" description="Proton acceptor" evidence="7">
    <location>
        <position position="256"/>
    </location>
</feature>
<comment type="catalytic activity">
    <reaction evidence="7">
        <text>a UDP-3-O-[(3R)-3-hydroxyacyl]-alpha-D-glucosamine + a (3R)-hydroxyacyl-[ACP] = a UDP-2-N,3-O-bis[(3R)-3-hydroxyacyl]-alpha-D-glucosamine + holo-[ACP] + H(+)</text>
        <dbReference type="Rhea" id="RHEA:53836"/>
        <dbReference type="Rhea" id="RHEA-COMP:9685"/>
        <dbReference type="Rhea" id="RHEA-COMP:9945"/>
        <dbReference type="ChEBI" id="CHEBI:15378"/>
        <dbReference type="ChEBI" id="CHEBI:64479"/>
        <dbReference type="ChEBI" id="CHEBI:78827"/>
        <dbReference type="ChEBI" id="CHEBI:137740"/>
        <dbReference type="ChEBI" id="CHEBI:137748"/>
        <dbReference type="EC" id="2.3.1.191"/>
    </reaction>
</comment>
<gene>
    <name evidence="7" type="primary">lpxD</name>
    <name evidence="9" type="ORF">GGQ72_000565</name>
</gene>
<proteinExistence type="inferred from homology"/>
<dbReference type="PANTHER" id="PTHR43378:SF2">
    <property type="entry name" value="UDP-3-O-ACYLGLUCOSAMINE N-ACYLTRANSFERASE 1, MITOCHONDRIAL-RELATED"/>
    <property type="match status" value="1"/>
</dbReference>
<dbReference type="NCBIfam" id="NF002060">
    <property type="entry name" value="PRK00892.1"/>
    <property type="match status" value="1"/>
</dbReference>
<dbReference type="PANTHER" id="PTHR43378">
    <property type="entry name" value="UDP-3-O-ACYLGLUCOSAMINE N-ACYLTRANSFERASE"/>
    <property type="match status" value="1"/>
</dbReference>
<evidence type="ECO:0000256" key="5">
    <source>
        <dbReference type="ARBA" id="ARBA00023098"/>
    </source>
</evidence>
<dbReference type="RefSeq" id="WP_165135837.1">
    <property type="nucleotide sequence ID" value="NZ_CP049250.1"/>
</dbReference>
<dbReference type="GO" id="GO:0016020">
    <property type="term" value="C:membrane"/>
    <property type="evidence" value="ECO:0007669"/>
    <property type="project" value="GOC"/>
</dbReference>
<comment type="subunit">
    <text evidence="7">Homotrimer.</text>
</comment>
<dbReference type="GO" id="GO:0009245">
    <property type="term" value="P:lipid A biosynthetic process"/>
    <property type="evidence" value="ECO:0007669"/>
    <property type="project" value="UniProtKB-UniRule"/>
</dbReference>
<comment type="caution">
    <text evidence="9">The sequence shown here is derived from an EMBL/GenBank/DDBJ whole genome shotgun (WGS) entry which is preliminary data.</text>
</comment>
<dbReference type="EC" id="2.3.1.191" evidence="7"/>
<sequence length="352" mass="35937">MDRHSFFPPSEAFSLRELANRCQAELVDEGSGSSIIRGVSPVYRAKEGDVCFIASRKYRAELETCAATAIICGSGLEGYVPAGISILRATSPQTSFALMASLLYPAALRPTQVQTSGISPSAHVDPTARLEADVSIEPFAVIGAGVEIGAGTHIGSSVTIGPGVKIGRGCSIASNVTLACTFIGNNVIIHSGARIGQDGFGFAPSATGMVKIVQIGRVIIQDNVEIGANTTIDRGAMDDTVIGEGTKIDNLVQIGHNVRVGRHTAMASGVGVAGSTVIGSGVQIGGAAGVNGHISIGDGAQIAGMSGVITPVPAGAKYGGMPARPLGDFLRESAEIMVRAEGRLKKKGENNG</sequence>
<comment type="pathway">
    <text evidence="7">Bacterial outer membrane biogenesis; LPS lipid A biosynthesis.</text>
</comment>
<dbReference type="Gene3D" id="3.40.1390.10">
    <property type="entry name" value="MurE/MurF, N-terminal domain"/>
    <property type="match status" value="1"/>
</dbReference>
<dbReference type="PROSITE" id="PS00101">
    <property type="entry name" value="HEXAPEP_TRANSFERASES"/>
    <property type="match status" value="1"/>
</dbReference>
<dbReference type="HAMAP" id="MF_00523">
    <property type="entry name" value="LpxD"/>
    <property type="match status" value="1"/>
</dbReference>
<keyword evidence="1 7" id="KW-0444">Lipid biosynthesis</keyword>
<keyword evidence="2 7" id="KW-0441">Lipid A biosynthesis</keyword>
<keyword evidence="4 7" id="KW-0677">Repeat</keyword>
<dbReference type="UniPathway" id="UPA00973"/>
<dbReference type="AlphaFoldDB" id="A0A7W6LCU1"/>